<name>A0AC58SSB1_TOBAC</name>
<keyword evidence="1" id="KW-1185">Reference proteome</keyword>
<evidence type="ECO:0000313" key="1">
    <source>
        <dbReference type="Proteomes" id="UP000790787"/>
    </source>
</evidence>
<sequence length="261" mass="29590">MPEVKEEVANASPQAQDLWILYTDDASNASGSGLGLVLEVPTGEVIRQSIKCPDMTNNEAEYKVAIAGLRLALKYGARRVNLRCNSQLVVNQVIETFQIKEQRLQKDQAKIRKIFLEFDECQLDQIPRVQNTKADGLAKLAATTKTITGEGNVVTLLHSSIDQIEVRTINLTWDWRNRIVTYLQNGVLPDDKKEAKKLRMQSARYNIIQNDLYKRTYGSPLAKFLGPNQTWRVLEEVHEGDCGAHSSNRALVRCLIRARYY</sequence>
<organism evidence="1 2">
    <name type="scientific">Nicotiana tabacum</name>
    <name type="common">Common tobacco</name>
    <dbReference type="NCBI Taxonomy" id="4097"/>
    <lineage>
        <taxon>Eukaryota</taxon>
        <taxon>Viridiplantae</taxon>
        <taxon>Streptophyta</taxon>
        <taxon>Embryophyta</taxon>
        <taxon>Tracheophyta</taxon>
        <taxon>Spermatophyta</taxon>
        <taxon>Magnoliopsida</taxon>
        <taxon>eudicotyledons</taxon>
        <taxon>Gunneridae</taxon>
        <taxon>Pentapetalae</taxon>
        <taxon>asterids</taxon>
        <taxon>lamiids</taxon>
        <taxon>Solanales</taxon>
        <taxon>Solanaceae</taxon>
        <taxon>Nicotianoideae</taxon>
        <taxon>Nicotianeae</taxon>
        <taxon>Nicotiana</taxon>
    </lineage>
</organism>
<dbReference type="RefSeq" id="XP_075087864.1">
    <property type="nucleotide sequence ID" value="XM_075231763.1"/>
</dbReference>
<dbReference type="Proteomes" id="UP000790787">
    <property type="component" value="Chromosome 15"/>
</dbReference>
<reference evidence="2" key="2">
    <citation type="submission" date="2025-08" db="UniProtKB">
        <authorList>
            <consortium name="RefSeq"/>
        </authorList>
    </citation>
    <scope>IDENTIFICATION</scope>
    <source>
        <tissue evidence="2">Leaf</tissue>
    </source>
</reference>
<protein>
    <submittedName>
        <fullName evidence="2">Uncharacterized protein LOC142169842</fullName>
    </submittedName>
</protein>
<reference evidence="1" key="1">
    <citation type="journal article" date="2014" name="Nat. Commun.">
        <title>The tobacco genome sequence and its comparison with those of tomato and potato.</title>
        <authorList>
            <person name="Sierro N."/>
            <person name="Battey J.N."/>
            <person name="Ouadi S."/>
            <person name="Bakaher N."/>
            <person name="Bovet L."/>
            <person name="Willig A."/>
            <person name="Goepfert S."/>
            <person name="Peitsch M.C."/>
            <person name="Ivanov N.V."/>
        </authorList>
    </citation>
    <scope>NUCLEOTIDE SEQUENCE [LARGE SCALE GENOMIC DNA]</scope>
</reference>
<proteinExistence type="predicted"/>
<accession>A0AC58SSB1</accession>
<gene>
    <name evidence="2" type="primary">LOC142169842</name>
</gene>
<evidence type="ECO:0000313" key="2">
    <source>
        <dbReference type="RefSeq" id="XP_075087864.1"/>
    </source>
</evidence>